<accession>A0A4P8IZA4</accession>
<dbReference type="Proteomes" id="UP000298656">
    <property type="component" value="Chromosome 2"/>
</dbReference>
<evidence type="ECO:0000256" key="4">
    <source>
        <dbReference type="ARBA" id="ARBA00022982"/>
    </source>
</evidence>
<proteinExistence type="inferred from homology"/>
<sequence>MKASRRSFLIASVGIGSSLILAQRVGAAEQLSESDPQALSYGYQTDASKVDKSKYATYQAGQECANCSLYSGKAGAPSGGCVLFGAKEVAAHGWCSAYTNS</sequence>
<keyword evidence="2 7" id="KW-0004">4Fe-4S</keyword>
<evidence type="ECO:0000313" key="10">
    <source>
        <dbReference type="Proteomes" id="UP000298656"/>
    </source>
</evidence>
<dbReference type="GO" id="GO:0009055">
    <property type="term" value="F:electron transfer activity"/>
    <property type="evidence" value="ECO:0007669"/>
    <property type="project" value="InterPro"/>
</dbReference>
<keyword evidence="4 7" id="KW-0249">Electron transport</keyword>
<organism evidence="9 10">
    <name type="scientific">Trinickia violacea</name>
    <dbReference type="NCBI Taxonomy" id="2571746"/>
    <lineage>
        <taxon>Bacteria</taxon>
        <taxon>Pseudomonadati</taxon>
        <taxon>Pseudomonadota</taxon>
        <taxon>Betaproteobacteria</taxon>
        <taxon>Burkholderiales</taxon>
        <taxon>Burkholderiaceae</taxon>
        <taxon>Trinickia</taxon>
    </lineage>
</organism>
<evidence type="ECO:0000313" key="9">
    <source>
        <dbReference type="EMBL" id="QCP52913.1"/>
    </source>
</evidence>
<keyword evidence="10" id="KW-1185">Reference proteome</keyword>
<keyword evidence="6 7" id="KW-0411">Iron-sulfur</keyword>
<keyword evidence="5 7" id="KW-0408">Iron</keyword>
<dbReference type="Pfam" id="PF01355">
    <property type="entry name" value="HIPIP"/>
    <property type="match status" value="1"/>
</dbReference>
<dbReference type="GO" id="GO:0051539">
    <property type="term" value="F:4 iron, 4 sulfur cluster binding"/>
    <property type="evidence" value="ECO:0007669"/>
    <property type="project" value="UniProtKB-KW"/>
</dbReference>
<evidence type="ECO:0000256" key="2">
    <source>
        <dbReference type="ARBA" id="ARBA00022485"/>
    </source>
</evidence>
<evidence type="ECO:0000256" key="5">
    <source>
        <dbReference type="ARBA" id="ARBA00023004"/>
    </source>
</evidence>
<evidence type="ECO:0000256" key="3">
    <source>
        <dbReference type="ARBA" id="ARBA00022723"/>
    </source>
</evidence>
<dbReference type="EMBL" id="CP040078">
    <property type="protein sequence ID" value="QCP52913.1"/>
    <property type="molecule type" value="Genomic_DNA"/>
</dbReference>
<name>A0A4P8IZA4_9BURK</name>
<dbReference type="KEGG" id="tvl:FAZ95_27800"/>
<evidence type="ECO:0000256" key="6">
    <source>
        <dbReference type="ARBA" id="ARBA00023014"/>
    </source>
</evidence>
<dbReference type="InterPro" id="IPR036369">
    <property type="entry name" value="HIPIP_sf"/>
</dbReference>
<dbReference type="OrthoDB" id="5298540at2"/>
<dbReference type="InterPro" id="IPR000170">
    <property type="entry name" value="High_potential_FeS_prot"/>
</dbReference>
<comment type="subunit">
    <text evidence="7">Homodimer.</text>
</comment>
<protein>
    <recommendedName>
        <fullName evidence="7">High-potential iron-sulfur protein</fullName>
        <shortName evidence="7">HiPIP</shortName>
    </recommendedName>
</protein>
<keyword evidence="1 7" id="KW-0813">Transport</keyword>
<dbReference type="GO" id="GO:0019646">
    <property type="term" value="P:aerobic electron transport chain"/>
    <property type="evidence" value="ECO:0007669"/>
    <property type="project" value="InterPro"/>
</dbReference>
<dbReference type="Gene3D" id="4.10.490.10">
    <property type="entry name" value="High potential iron-sulphur protein"/>
    <property type="match status" value="1"/>
</dbReference>
<dbReference type="RefSeq" id="WP_137335684.1">
    <property type="nucleotide sequence ID" value="NZ_CP040078.1"/>
</dbReference>
<evidence type="ECO:0000256" key="1">
    <source>
        <dbReference type="ARBA" id="ARBA00022448"/>
    </source>
</evidence>
<evidence type="ECO:0000259" key="8">
    <source>
        <dbReference type="PROSITE" id="PS51373"/>
    </source>
</evidence>
<dbReference type="SUPFAM" id="SSF57652">
    <property type="entry name" value="HIPIP (high potential iron protein)"/>
    <property type="match status" value="1"/>
</dbReference>
<gene>
    <name evidence="9" type="ORF">FAZ95_27800</name>
</gene>
<feature type="domain" description="High potential iron-sulfur proteins family profile" evidence="8">
    <location>
        <begin position="25"/>
        <end position="101"/>
    </location>
</feature>
<keyword evidence="3 7" id="KW-0479">Metal-binding</keyword>
<evidence type="ECO:0000256" key="7">
    <source>
        <dbReference type="RuleBase" id="RU000620"/>
    </source>
</evidence>
<dbReference type="PROSITE" id="PS51373">
    <property type="entry name" value="HIPIP"/>
    <property type="match status" value="1"/>
</dbReference>
<reference evidence="9 10" key="1">
    <citation type="submission" date="2019-05" db="EMBL/GenBank/DDBJ databases">
        <title>Burkholderia sp. DHOD12, isolated from subtropical forest soil.</title>
        <authorList>
            <person name="Gao Z.-H."/>
            <person name="Qiu L.-H."/>
        </authorList>
    </citation>
    <scope>NUCLEOTIDE SEQUENCE [LARGE SCALE GENOMIC DNA]</scope>
    <source>
        <strain evidence="9 10">DHOD12</strain>
    </source>
</reference>
<dbReference type="AlphaFoldDB" id="A0A4P8IZA4"/>
<comment type="similarity">
    <text evidence="7">Belongs to the high-potential iron-sulfur protein (HiPIP) family.</text>
</comment>
<dbReference type="GO" id="GO:0046872">
    <property type="term" value="F:metal ion binding"/>
    <property type="evidence" value="ECO:0007669"/>
    <property type="project" value="UniProtKB-KW"/>
</dbReference>
<comment type="function">
    <text evidence="7">Specific class of high-redox-potential 4Fe-4S ferredoxins. Functions in anaerobic electron transport in most purple and in some other photosynthetic bacteria and in at least one genus (Paracoccus) of halophilic, denitrifying bacteria.</text>
</comment>